<protein>
    <submittedName>
        <fullName evidence="10">Putative permease of ABC transporter</fullName>
    </submittedName>
</protein>
<dbReference type="STRING" id="517418.Ctha_0317"/>
<dbReference type="RefSeq" id="WP_012498872.1">
    <property type="nucleotide sequence ID" value="NC_011026.1"/>
</dbReference>
<dbReference type="InterPro" id="IPR025699">
    <property type="entry name" value="ABC2_memb-like"/>
</dbReference>
<feature type="transmembrane region" description="Helical" evidence="7">
    <location>
        <begin position="852"/>
        <end position="871"/>
    </location>
</feature>
<feature type="transmembrane region" description="Helical" evidence="7">
    <location>
        <begin position="20"/>
        <end position="40"/>
    </location>
</feature>
<evidence type="ECO:0000256" key="6">
    <source>
        <dbReference type="SAM" id="Coils"/>
    </source>
</evidence>
<dbReference type="EMBL" id="CP001100">
    <property type="protein sequence ID" value="ACF12788.1"/>
    <property type="molecule type" value="Genomic_DNA"/>
</dbReference>
<comment type="subcellular location">
    <subcellularLocation>
        <location evidence="1">Cell membrane</location>
        <topology evidence="1">Multi-pass membrane protein</topology>
    </subcellularLocation>
</comment>
<keyword evidence="11" id="KW-1185">Reference proteome</keyword>
<keyword evidence="4 7" id="KW-1133">Transmembrane helix</keyword>
<dbReference type="PANTHER" id="PTHR30294">
    <property type="entry name" value="MEMBRANE COMPONENT OF ABC TRANSPORTER YHHJ-RELATED"/>
    <property type="match status" value="1"/>
</dbReference>
<evidence type="ECO:0000259" key="8">
    <source>
        <dbReference type="Pfam" id="PF09822"/>
    </source>
</evidence>
<dbReference type="PANTHER" id="PTHR30294:SF29">
    <property type="entry name" value="MULTIDRUG ABC TRANSPORTER PERMEASE YBHS-RELATED"/>
    <property type="match status" value="1"/>
</dbReference>
<sequence>MMNLNVKMISALIKRDLRLFFTNPSGYVFITLFIFLSAGAAFWQEQFFLNNLASLSRLNAVFPVLLVFFIAALTMNVWAEENKQGTDELLLTLPATDAELVLGKYFAVLGVYAASLVLSLSHIVVLFFLGSPDIGLMFANYFGYFISGAALISVGMIASMLTANATIAFILGVVFTGLLASTSVLSGLFGDALKPFIDAVSIRAHFEDFSRGVLSFSAIFYFFSIAAFGLYINIILLGKRHWPKSAGGMKMSGHHAIRAISLIVALVSLNMIFQRFGFRWDVTSEKLHSLSGETRRLLGDLPGEKTVLVQAFISPEVPQVLVQTRSNLLSFLKEIEASSGGKVQVLIKETEPYSDEAREAREKFGITPREVVANTGAMQAVPKQIYMGLAFTCGAEEQVIDFFDKGLPVEYELIRSIRVVSKSERKKIGVVKTAAKIFGGFDFQTMQNSPEWQVVSELKKQYEVVEISADSPIEEQLDGLLVVLPSSLSQEEMDNLAAFIEAGNPALVLTDPLFLETVALSPSEKSGAEMNPFLRNQGMQPKPKGNIQGFMRRLGFNWNPQEIVWDSYNPHPELATLPPEVIFIGEGNRNPDSFNKKLVPTQGLQELVFLFPGFLEMSPSGSYGYEPLISCSEMSGRLNYRQLVQRSYFGVQMVPSRMIPHQVGGVKYTLAARAFSDNSDSTKSKTKLNVITVADIDFISEQFFDIRKSGYESLNFDNVTFFLNCMDWLAGDESFIELRKKRLKHRTLETLEKQVMAYAKLRRDEEKQAELEAEKALSEAQDRLNNKVAEMRRRTDLDEQTKQIMARNIQEVESRRFEALKSRIEAEKDAKIQRSKENMEARVQTIQSTIKLFAVLLPPIPVGLMAVMIFMRRRRREKAGTAVARRRRQA</sequence>
<dbReference type="InterPro" id="IPR055396">
    <property type="entry name" value="DUF7088"/>
</dbReference>
<dbReference type="Pfam" id="PF09822">
    <property type="entry name" value="ABC_transp_aux"/>
    <property type="match status" value="1"/>
</dbReference>
<organism evidence="10 11">
    <name type="scientific">Chloroherpeton thalassium (strain ATCC 35110 / GB-78)</name>
    <dbReference type="NCBI Taxonomy" id="517418"/>
    <lineage>
        <taxon>Bacteria</taxon>
        <taxon>Pseudomonadati</taxon>
        <taxon>Chlorobiota</taxon>
        <taxon>Chlorobiia</taxon>
        <taxon>Chlorobiales</taxon>
        <taxon>Chloroherpetonaceae</taxon>
        <taxon>Chloroherpeton</taxon>
    </lineage>
</organism>
<feature type="transmembrane region" description="Helical" evidence="7">
    <location>
        <begin position="105"/>
        <end position="129"/>
    </location>
</feature>
<dbReference type="Pfam" id="PF13346">
    <property type="entry name" value="ABC2_membrane_5"/>
    <property type="match status" value="1"/>
</dbReference>
<dbReference type="InterPro" id="IPR051449">
    <property type="entry name" value="ABC-2_transporter_component"/>
</dbReference>
<evidence type="ECO:0000256" key="1">
    <source>
        <dbReference type="ARBA" id="ARBA00004651"/>
    </source>
</evidence>
<dbReference type="Proteomes" id="UP000001208">
    <property type="component" value="Chromosome"/>
</dbReference>
<feature type="transmembrane region" description="Helical" evidence="7">
    <location>
        <begin position="168"/>
        <end position="189"/>
    </location>
</feature>
<feature type="transmembrane region" description="Helical" evidence="7">
    <location>
        <begin position="60"/>
        <end position="79"/>
    </location>
</feature>
<evidence type="ECO:0000313" key="10">
    <source>
        <dbReference type="EMBL" id="ACF12788.1"/>
    </source>
</evidence>
<keyword evidence="3 7" id="KW-0812">Transmembrane</keyword>
<dbReference type="Pfam" id="PF23357">
    <property type="entry name" value="DUF7088"/>
    <property type="match status" value="1"/>
</dbReference>
<evidence type="ECO:0000256" key="2">
    <source>
        <dbReference type="ARBA" id="ARBA00022475"/>
    </source>
</evidence>
<proteinExistence type="predicted"/>
<dbReference type="KEGG" id="cts:Ctha_0317"/>
<dbReference type="InterPro" id="IPR019196">
    <property type="entry name" value="ABC_transp_unknown"/>
</dbReference>
<feature type="transmembrane region" description="Helical" evidence="7">
    <location>
        <begin position="141"/>
        <end position="161"/>
    </location>
</feature>
<keyword evidence="2" id="KW-1003">Cell membrane</keyword>
<evidence type="ECO:0000313" key="11">
    <source>
        <dbReference type="Proteomes" id="UP000001208"/>
    </source>
</evidence>
<feature type="domain" description="DUF7088" evidence="9">
    <location>
        <begin position="285"/>
        <end position="392"/>
    </location>
</feature>
<feature type="domain" description="ABC-type uncharacterised transport system" evidence="8">
    <location>
        <begin position="425"/>
        <end position="725"/>
    </location>
</feature>
<name>B3QTZ0_CHLT3</name>
<dbReference type="OrthoDB" id="9777219at2"/>
<reference evidence="10 11" key="1">
    <citation type="submission" date="2008-06" db="EMBL/GenBank/DDBJ databases">
        <title>Complete sequence of Chloroherpeton thalassium ATCC 35110.</title>
        <authorList>
            <consortium name="US DOE Joint Genome Institute"/>
            <person name="Lucas S."/>
            <person name="Copeland A."/>
            <person name="Lapidus A."/>
            <person name="Glavina del Rio T."/>
            <person name="Dalin E."/>
            <person name="Tice H."/>
            <person name="Bruce D."/>
            <person name="Goodwin L."/>
            <person name="Pitluck S."/>
            <person name="Schmutz J."/>
            <person name="Larimer F."/>
            <person name="Land M."/>
            <person name="Hauser L."/>
            <person name="Kyrpides N."/>
            <person name="Mikhailova N."/>
            <person name="Liu Z."/>
            <person name="Li T."/>
            <person name="Zhao F."/>
            <person name="Overmann J."/>
            <person name="Bryant D.A."/>
            <person name="Richardson P."/>
        </authorList>
    </citation>
    <scope>NUCLEOTIDE SEQUENCE [LARGE SCALE GENOMIC DNA]</scope>
    <source>
        <strain evidence="11">ATCC 35110 / GB-78</strain>
    </source>
</reference>
<dbReference type="GO" id="GO:0005886">
    <property type="term" value="C:plasma membrane"/>
    <property type="evidence" value="ECO:0007669"/>
    <property type="project" value="UniProtKB-SubCell"/>
</dbReference>
<keyword evidence="5 7" id="KW-0472">Membrane</keyword>
<dbReference type="AlphaFoldDB" id="B3QTZ0"/>
<dbReference type="eggNOG" id="COG3225">
    <property type="taxonomic scope" value="Bacteria"/>
</dbReference>
<dbReference type="HOGENOM" id="CLU_304586_0_0_10"/>
<accession>B3QTZ0</accession>
<evidence type="ECO:0000256" key="3">
    <source>
        <dbReference type="ARBA" id="ARBA00022692"/>
    </source>
</evidence>
<evidence type="ECO:0000256" key="5">
    <source>
        <dbReference type="ARBA" id="ARBA00023136"/>
    </source>
</evidence>
<evidence type="ECO:0000256" key="7">
    <source>
        <dbReference type="SAM" id="Phobius"/>
    </source>
</evidence>
<feature type="coiled-coil region" evidence="6">
    <location>
        <begin position="748"/>
        <end position="794"/>
    </location>
</feature>
<evidence type="ECO:0000259" key="9">
    <source>
        <dbReference type="Pfam" id="PF23357"/>
    </source>
</evidence>
<dbReference type="eggNOG" id="COG1277">
    <property type="taxonomic scope" value="Bacteria"/>
</dbReference>
<feature type="transmembrane region" description="Helical" evidence="7">
    <location>
        <begin position="256"/>
        <end position="273"/>
    </location>
</feature>
<evidence type="ECO:0000256" key="4">
    <source>
        <dbReference type="ARBA" id="ARBA00022989"/>
    </source>
</evidence>
<keyword evidence="6" id="KW-0175">Coiled coil</keyword>
<gene>
    <name evidence="10" type="ordered locus">Ctha_0317</name>
</gene>
<feature type="transmembrane region" description="Helical" evidence="7">
    <location>
        <begin position="209"/>
        <end position="236"/>
    </location>
</feature>